<evidence type="ECO:0000313" key="1">
    <source>
        <dbReference type="EMBL" id="KAA1260671.1"/>
    </source>
</evidence>
<dbReference type="EMBL" id="VRLW01000001">
    <property type="protein sequence ID" value="KAA1260671.1"/>
    <property type="molecule type" value="Genomic_DNA"/>
</dbReference>
<evidence type="ECO:0000313" key="2">
    <source>
        <dbReference type="Proteomes" id="UP000322699"/>
    </source>
</evidence>
<proteinExistence type="predicted"/>
<dbReference type="Proteomes" id="UP000322699">
    <property type="component" value="Unassembled WGS sequence"/>
</dbReference>
<protein>
    <recommendedName>
        <fullName evidence="3">PilZ domain-containing protein</fullName>
    </recommendedName>
</protein>
<accession>A0A5B1CK47</accession>
<sequence>MLDSDYPTQFGDLIQSVRWDIELPMQWQDFFEQRGEVPSYVDDDRSSQRLKVRTHGIAWVERSLPFRSRSTEPIGVYTRDFSRNGTGFLSSFEIFPEENIRIVLPTFWCRLHVRRARRITSKCYEIGAALVSRHDPSLEAFEPVCPAMV</sequence>
<dbReference type="OrthoDB" id="274443at2"/>
<reference evidence="1 2" key="1">
    <citation type="submission" date="2019-08" db="EMBL/GenBank/DDBJ databases">
        <title>Deep-cultivation of Planctomycetes and their phenomic and genomic characterization uncovers novel biology.</title>
        <authorList>
            <person name="Wiegand S."/>
            <person name="Jogler M."/>
            <person name="Boedeker C."/>
            <person name="Pinto D."/>
            <person name="Vollmers J."/>
            <person name="Rivas-Marin E."/>
            <person name="Kohn T."/>
            <person name="Peeters S.H."/>
            <person name="Heuer A."/>
            <person name="Rast P."/>
            <person name="Oberbeckmann S."/>
            <person name="Bunk B."/>
            <person name="Jeske O."/>
            <person name="Meyerdierks A."/>
            <person name="Storesund J.E."/>
            <person name="Kallscheuer N."/>
            <person name="Luecker S."/>
            <person name="Lage O.M."/>
            <person name="Pohl T."/>
            <person name="Merkel B.J."/>
            <person name="Hornburger P."/>
            <person name="Mueller R.-W."/>
            <person name="Bruemmer F."/>
            <person name="Labrenz M."/>
            <person name="Spormann A.M."/>
            <person name="Op Den Camp H."/>
            <person name="Overmann J."/>
            <person name="Amann R."/>
            <person name="Jetten M.S.M."/>
            <person name="Mascher T."/>
            <person name="Medema M.H."/>
            <person name="Devos D.P."/>
            <person name="Kaster A.-K."/>
            <person name="Ovreas L."/>
            <person name="Rohde M."/>
            <person name="Galperin M.Y."/>
            <person name="Jogler C."/>
        </authorList>
    </citation>
    <scope>NUCLEOTIDE SEQUENCE [LARGE SCALE GENOMIC DNA]</scope>
    <source>
        <strain evidence="1 2">LF1</strain>
    </source>
</reference>
<name>A0A5B1CK47_9BACT</name>
<dbReference type="RefSeq" id="WP_084422617.1">
    <property type="nucleotide sequence ID" value="NZ_LWSK01000046.1"/>
</dbReference>
<gene>
    <name evidence="1" type="ORF">LF1_32110</name>
</gene>
<comment type="caution">
    <text evidence="1">The sequence shown here is derived from an EMBL/GenBank/DDBJ whole genome shotgun (WGS) entry which is preliminary data.</text>
</comment>
<keyword evidence="2" id="KW-1185">Reference proteome</keyword>
<evidence type="ECO:0008006" key="3">
    <source>
        <dbReference type="Google" id="ProtNLM"/>
    </source>
</evidence>
<organism evidence="1 2">
    <name type="scientific">Rubripirellula obstinata</name>
    <dbReference type="NCBI Taxonomy" id="406547"/>
    <lineage>
        <taxon>Bacteria</taxon>
        <taxon>Pseudomonadati</taxon>
        <taxon>Planctomycetota</taxon>
        <taxon>Planctomycetia</taxon>
        <taxon>Pirellulales</taxon>
        <taxon>Pirellulaceae</taxon>
        <taxon>Rubripirellula</taxon>
    </lineage>
</organism>
<dbReference type="AlphaFoldDB" id="A0A5B1CK47"/>